<dbReference type="SUPFAM" id="SSF55785">
    <property type="entry name" value="PYP-like sensor domain (PAS domain)"/>
    <property type="match status" value="2"/>
</dbReference>
<evidence type="ECO:0000259" key="16">
    <source>
        <dbReference type="PROSITE" id="PS50113"/>
    </source>
</evidence>
<dbReference type="GO" id="GO:0005524">
    <property type="term" value="F:ATP binding"/>
    <property type="evidence" value="ECO:0007669"/>
    <property type="project" value="UniProtKB-KW"/>
</dbReference>
<dbReference type="PROSITE" id="PS50113">
    <property type="entry name" value="PAC"/>
    <property type="match status" value="1"/>
</dbReference>
<evidence type="ECO:0000256" key="5">
    <source>
        <dbReference type="ARBA" id="ARBA00022741"/>
    </source>
</evidence>
<evidence type="ECO:0000256" key="10">
    <source>
        <dbReference type="ARBA" id="ARBA00068150"/>
    </source>
</evidence>
<keyword evidence="8" id="KW-0902">Two-component regulatory system</keyword>
<feature type="domain" description="Response regulatory" evidence="14">
    <location>
        <begin position="830"/>
        <end position="946"/>
    </location>
</feature>
<dbReference type="PANTHER" id="PTHR45339:SF1">
    <property type="entry name" value="HYBRID SIGNAL TRANSDUCTION HISTIDINE KINASE J"/>
    <property type="match status" value="1"/>
</dbReference>
<dbReference type="Pfam" id="PF00072">
    <property type="entry name" value="Response_reg"/>
    <property type="match status" value="1"/>
</dbReference>
<dbReference type="SUPFAM" id="SSF47384">
    <property type="entry name" value="Homodimeric domain of signal transducing histidine kinase"/>
    <property type="match status" value="1"/>
</dbReference>
<dbReference type="InterPro" id="IPR011006">
    <property type="entry name" value="CheY-like_superfamily"/>
</dbReference>
<dbReference type="InterPro" id="IPR013655">
    <property type="entry name" value="PAS_fold_3"/>
</dbReference>
<evidence type="ECO:0000256" key="11">
    <source>
        <dbReference type="PROSITE-ProRule" id="PRU00169"/>
    </source>
</evidence>
<dbReference type="SMART" id="SM00387">
    <property type="entry name" value="HATPase_c"/>
    <property type="match status" value="1"/>
</dbReference>
<dbReference type="SUPFAM" id="SSF52172">
    <property type="entry name" value="CheY-like"/>
    <property type="match status" value="1"/>
</dbReference>
<dbReference type="Gene3D" id="3.30.565.10">
    <property type="entry name" value="Histidine kinase-like ATPase, C-terminal domain"/>
    <property type="match status" value="1"/>
</dbReference>
<dbReference type="Pfam" id="PF00512">
    <property type="entry name" value="HisKA"/>
    <property type="match status" value="1"/>
</dbReference>
<keyword evidence="5" id="KW-0547">Nucleotide-binding</keyword>
<proteinExistence type="predicted"/>
<dbReference type="PRINTS" id="PR00344">
    <property type="entry name" value="BCTRLSENSOR"/>
</dbReference>
<gene>
    <name evidence="17" type="ORF">LV83_01781</name>
</gene>
<dbReference type="CDD" id="cd00130">
    <property type="entry name" value="PAS"/>
    <property type="match status" value="1"/>
</dbReference>
<feature type="transmembrane region" description="Helical" evidence="12">
    <location>
        <begin position="274"/>
        <end position="296"/>
    </location>
</feature>
<evidence type="ECO:0000256" key="6">
    <source>
        <dbReference type="ARBA" id="ARBA00022777"/>
    </source>
</evidence>
<dbReference type="Gene3D" id="3.30.450.20">
    <property type="entry name" value="PAS domain"/>
    <property type="match status" value="2"/>
</dbReference>
<dbReference type="OrthoDB" id="9811889at2"/>
<dbReference type="Pfam" id="PF08447">
    <property type="entry name" value="PAS_3"/>
    <property type="match status" value="1"/>
</dbReference>
<evidence type="ECO:0000256" key="2">
    <source>
        <dbReference type="ARBA" id="ARBA00012438"/>
    </source>
</evidence>
<feature type="modified residue" description="4-aspartylphosphate" evidence="11">
    <location>
        <position position="879"/>
    </location>
</feature>
<dbReference type="NCBIfam" id="TIGR00229">
    <property type="entry name" value="sensory_box"/>
    <property type="match status" value="1"/>
</dbReference>
<keyword evidence="3 11" id="KW-0597">Phosphoprotein</keyword>
<dbReference type="Pfam" id="PF02518">
    <property type="entry name" value="HATPase_c"/>
    <property type="match status" value="1"/>
</dbReference>
<dbReference type="SUPFAM" id="SSF55874">
    <property type="entry name" value="ATPase domain of HSP90 chaperone/DNA topoisomerase II/histidine kinase"/>
    <property type="match status" value="1"/>
</dbReference>
<evidence type="ECO:0000259" key="14">
    <source>
        <dbReference type="PROSITE" id="PS50110"/>
    </source>
</evidence>
<dbReference type="InterPro" id="IPR035965">
    <property type="entry name" value="PAS-like_dom_sf"/>
</dbReference>
<dbReference type="CDD" id="cd16922">
    <property type="entry name" value="HATPase_EvgS-ArcB-TorS-like"/>
    <property type="match status" value="1"/>
</dbReference>
<keyword evidence="12" id="KW-0472">Membrane</keyword>
<evidence type="ECO:0000256" key="12">
    <source>
        <dbReference type="SAM" id="Phobius"/>
    </source>
</evidence>
<keyword evidence="6" id="KW-0418">Kinase</keyword>
<dbReference type="InterPro" id="IPR004358">
    <property type="entry name" value="Sig_transdc_His_kin-like_C"/>
</dbReference>
<dbReference type="PROSITE" id="PS50112">
    <property type="entry name" value="PAS"/>
    <property type="match status" value="1"/>
</dbReference>
<dbReference type="SMART" id="SM00091">
    <property type="entry name" value="PAS"/>
    <property type="match status" value="2"/>
</dbReference>
<name>A0A327PK51_9BACT</name>
<evidence type="ECO:0000259" key="13">
    <source>
        <dbReference type="PROSITE" id="PS50109"/>
    </source>
</evidence>
<evidence type="ECO:0000313" key="17">
    <source>
        <dbReference type="EMBL" id="RAI91592.1"/>
    </source>
</evidence>
<dbReference type="Gene3D" id="3.40.50.2300">
    <property type="match status" value="1"/>
</dbReference>
<dbReference type="InterPro" id="IPR036097">
    <property type="entry name" value="HisK_dim/P_sf"/>
</dbReference>
<evidence type="ECO:0000256" key="8">
    <source>
        <dbReference type="ARBA" id="ARBA00023012"/>
    </source>
</evidence>
<comment type="subunit">
    <text evidence="9">At low DSF concentrations, interacts with RpfF.</text>
</comment>
<dbReference type="PANTHER" id="PTHR45339">
    <property type="entry name" value="HYBRID SIGNAL TRANSDUCTION HISTIDINE KINASE J"/>
    <property type="match status" value="1"/>
</dbReference>
<evidence type="ECO:0000256" key="9">
    <source>
        <dbReference type="ARBA" id="ARBA00064003"/>
    </source>
</evidence>
<dbReference type="Gene3D" id="1.10.287.130">
    <property type="match status" value="1"/>
</dbReference>
<protein>
    <recommendedName>
        <fullName evidence="10">Sensory/regulatory protein RpfC</fullName>
        <ecNumber evidence="2">2.7.13.3</ecNumber>
    </recommendedName>
</protein>
<dbReference type="CDD" id="cd17546">
    <property type="entry name" value="REC_hyHK_CKI1_RcsC-like"/>
    <property type="match status" value="1"/>
</dbReference>
<feature type="domain" description="PAC" evidence="16">
    <location>
        <begin position="389"/>
        <end position="441"/>
    </location>
</feature>
<dbReference type="CDD" id="cd00082">
    <property type="entry name" value="HisKA"/>
    <property type="match status" value="1"/>
</dbReference>
<feature type="transmembrane region" description="Helical" evidence="12">
    <location>
        <begin position="12"/>
        <end position="37"/>
    </location>
</feature>
<keyword evidence="7" id="KW-0067">ATP-binding</keyword>
<sequence length="956" mass="107783">MMKNRLGYRRDFWLTLVIGSGLVFMVVLLGVSFFIAISDAEVKARKEFLIKQTELAASEIELAIDRFEENANGLTDYLEDDDLDGDDFREDLTKAVRKIYNNYPGLIDTAWVNLQDSVVYMTKTDRNDFIRNRYTKKVPLKGSRNFLYFTEGTGKGFEVTFSLDPVKFTKNFVTHYYLNNGGKKLLLIDEELVSLDLENAQSNLEIDAVSLESIQNDASIGVIGIYEIDWEQETESGIGVLVEYPFDYGSIYENVALLFMIESSSITSGIYSTYLFLFTGFVLLLIGTVVFFTLSLQNRLESQKLLEESATEISELFDQQNILLKELRGFVFFHDYKGQITRVSDEVEEILGHPKSEFLEAFGSNANHADVLNVKRLVKGALSQNKSFIDLEYDFKKPDGSVVRLRIFEKLIFDKLGRFNGGLGICTDISDQFQSKQELIESGKRLQNLIDNIPDIIFAYDNDGVLLESYAKDQKFLKSLGTSVIGESVFDLVPKKQRDQTKFAFNLARKSGQIQTVDLNFNSGHDSQYFEIRFFPLDTKRMMSITKDITSQRVWEKGLVEAMNAADQASRAKSEFLANMSHEIRTPMNGLLGIIDLLDQTTLNDEQLQYLDVIKNSGNSLLSIIKDILDYSKIEAGKIEINSNNFCPADELEKQVQILFGLAQKKGVILKTIHQPKTEEMMEGDVEKINQIILNLVGNAVKFTPKGGTVLAKLEIENISGGINYLKCIVQDSGIGIPAEEIPKLTDPFYQVESSSSRSYQGTGLGLAIAKKIVELMGGELAISSELGKGSVFSFSVIVKKAADTVTEYSLNDQPRRVNWNGMAKEFPLRILLAEDNDLNLQLMHLMLDQLGYEFEVVRNGQEALQKVKEKEFDIILMDVQMPILNGLDAAKEIRMLGEQGRVFIVGLSANVFDEDQKKAVEAGMDDYLTKPIRLFSLAEKLKEYSLKTELSPKKV</sequence>
<dbReference type="InterPro" id="IPR005467">
    <property type="entry name" value="His_kinase_dom"/>
</dbReference>
<reference evidence="17 18" key="1">
    <citation type="submission" date="2018-06" db="EMBL/GenBank/DDBJ databases">
        <title>Genomic Encyclopedia of Archaeal and Bacterial Type Strains, Phase II (KMG-II): from individual species to whole genera.</title>
        <authorList>
            <person name="Goeker M."/>
        </authorList>
    </citation>
    <scope>NUCLEOTIDE SEQUENCE [LARGE SCALE GENOMIC DNA]</scope>
    <source>
        <strain evidence="17 18">DSM 23446</strain>
    </source>
</reference>
<comment type="caution">
    <text evidence="17">The sequence shown here is derived from an EMBL/GenBank/DDBJ whole genome shotgun (WGS) entry which is preliminary data.</text>
</comment>
<dbReference type="AlphaFoldDB" id="A0A327PK51"/>
<dbReference type="SMART" id="SM00086">
    <property type="entry name" value="PAC"/>
    <property type="match status" value="1"/>
</dbReference>
<evidence type="ECO:0000259" key="15">
    <source>
        <dbReference type="PROSITE" id="PS50112"/>
    </source>
</evidence>
<keyword evidence="12" id="KW-1133">Transmembrane helix</keyword>
<dbReference type="InterPro" id="IPR003661">
    <property type="entry name" value="HisK_dim/P_dom"/>
</dbReference>
<dbReference type="PROSITE" id="PS50109">
    <property type="entry name" value="HIS_KIN"/>
    <property type="match status" value="1"/>
</dbReference>
<dbReference type="EC" id="2.7.13.3" evidence="2"/>
<keyword evidence="12" id="KW-0812">Transmembrane</keyword>
<accession>A0A327PK51</accession>
<evidence type="ECO:0000256" key="7">
    <source>
        <dbReference type="ARBA" id="ARBA00022840"/>
    </source>
</evidence>
<dbReference type="Proteomes" id="UP000249610">
    <property type="component" value="Unassembled WGS sequence"/>
</dbReference>
<dbReference type="InterPro" id="IPR001789">
    <property type="entry name" value="Sig_transdc_resp-reg_receiver"/>
</dbReference>
<evidence type="ECO:0000256" key="3">
    <source>
        <dbReference type="ARBA" id="ARBA00022553"/>
    </source>
</evidence>
<feature type="domain" description="PAS" evidence="15">
    <location>
        <begin position="323"/>
        <end position="359"/>
    </location>
</feature>
<dbReference type="InterPro" id="IPR003594">
    <property type="entry name" value="HATPase_dom"/>
</dbReference>
<dbReference type="InterPro" id="IPR036890">
    <property type="entry name" value="HATPase_C_sf"/>
</dbReference>
<dbReference type="PROSITE" id="PS50110">
    <property type="entry name" value="RESPONSE_REGULATORY"/>
    <property type="match status" value="1"/>
</dbReference>
<organism evidence="17 18">
    <name type="scientific">Algoriphagus yeomjeoni</name>
    <dbReference type="NCBI Taxonomy" id="291403"/>
    <lineage>
        <taxon>Bacteria</taxon>
        <taxon>Pseudomonadati</taxon>
        <taxon>Bacteroidota</taxon>
        <taxon>Cytophagia</taxon>
        <taxon>Cytophagales</taxon>
        <taxon>Cyclobacteriaceae</taxon>
        <taxon>Algoriphagus</taxon>
    </lineage>
</organism>
<keyword evidence="4" id="KW-0808">Transferase</keyword>
<evidence type="ECO:0000256" key="4">
    <source>
        <dbReference type="ARBA" id="ARBA00022679"/>
    </source>
</evidence>
<dbReference type="EMBL" id="QLLK01000004">
    <property type="protein sequence ID" value="RAI91592.1"/>
    <property type="molecule type" value="Genomic_DNA"/>
</dbReference>
<dbReference type="FunFam" id="1.10.287.130:FF:000002">
    <property type="entry name" value="Two-component osmosensing histidine kinase"/>
    <property type="match status" value="1"/>
</dbReference>
<dbReference type="SMART" id="SM00448">
    <property type="entry name" value="REC"/>
    <property type="match status" value="1"/>
</dbReference>
<comment type="catalytic activity">
    <reaction evidence="1">
        <text>ATP + protein L-histidine = ADP + protein N-phospho-L-histidine.</text>
        <dbReference type="EC" id="2.7.13.3"/>
    </reaction>
</comment>
<evidence type="ECO:0000256" key="1">
    <source>
        <dbReference type="ARBA" id="ARBA00000085"/>
    </source>
</evidence>
<dbReference type="InterPro" id="IPR001610">
    <property type="entry name" value="PAC"/>
</dbReference>
<keyword evidence="18" id="KW-1185">Reference proteome</keyword>
<dbReference type="InterPro" id="IPR000014">
    <property type="entry name" value="PAS"/>
</dbReference>
<evidence type="ECO:0000313" key="18">
    <source>
        <dbReference type="Proteomes" id="UP000249610"/>
    </source>
</evidence>
<dbReference type="FunFam" id="3.30.565.10:FF:000010">
    <property type="entry name" value="Sensor histidine kinase RcsC"/>
    <property type="match status" value="1"/>
</dbReference>
<feature type="domain" description="Histidine kinase" evidence="13">
    <location>
        <begin position="579"/>
        <end position="801"/>
    </location>
</feature>
<dbReference type="SMART" id="SM00388">
    <property type="entry name" value="HisKA"/>
    <property type="match status" value="1"/>
</dbReference>
<dbReference type="GO" id="GO:0000155">
    <property type="term" value="F:phosphorelay sensor kinase activity"/>
    <property type="evidence" value="ECO:0007669"/>
    <property type="project" value="InterPro"/>
</dbReference>
<dbReference type="InterPro" id="IPR000700">
    <property type="entry name" value="PAS-assoc_C"/>
</dbReference>